<keyword evidence="4" id="KW-1185">Reference proteome</keyword>
<dbReference type="InterPro" id="IPR038765">
    <property type="entry name" value="Papain-like_cys_pep_sf"/>
</dbReference>
<dbReference type="GO" id="GO:0004843">
    <property type="term" value="F:cysteine-type deubiquitinase activity"/>
    <property type="evidence" value="ECO:0007669"/>
    <property type="project" value="InterPro"/>
</dbReference>
<dbReference type="EMBL" id="JAIQCJ010002141">
    <property type="protein sequence ID" value="KAJ8781614.1"/>
    <property type="molecule type" value="Genomic_DNA"/>
</dbReference>
<dbReference type="InterPro" id="IPR001394">
    <property type="entry name" value="Peptidase_C19_UCH"/>
</dbReference>
<sequence length="290" mass="32229">MSGRLTERTREAASRQGSEHCPPNATPAFSGQKNYIAHKAPRGGPPLPPPGILGDVVRAFHKSLTRGAAGEPLTPTWRVVFSFTMFGDLFEEDYSSVSNDHYGKGKKLKTKALELPAPRGFTNLSGIRNQGGTCYLNSLLQTLHFTPEFRGMLCYMHLAEALFSLGPEELGSLEDKDKPDAKVRIIPLQLQRLFAQLLLLDQEAASTADLTDSFGWTSDEEMRQHDVQELNRILFSALETSLVGTSGHDLINRLYHGTIVNQIVCKECKNVSEKQVNMQECFSNKLNHKL</sequence>
<dbReference type="PANTHER" id="PTHR24006">
    <property type="entry name" value="UBIQUITIN CARBOXYL-TERMINAL HYDROLASE"/>
    <property type="match status" value="1"/>
</dbReference>
<protein>
    <recommendedName>
        <fullName evidence="2">USP domain-containing protein</fullName>
    </recommendedName>
</protein>
<dbReference type="AlphaFoldDB" id="A0AB34GQA6"/>
<evidence type="ECO:0000313" key="4">
    <source>
        <dbReference type="Proteomes" id="UP001159641"/>
    </source>
</evidence>
<dbReference type="GO" id="GO:0005829">
    <property type="term" value="C:cytosol"/>
    <property type="evidence" value="ECO:0007669"/>
    <property type="project" value="TreeGrafter"/>
</dbReference>
<evidence type="ECO:0000259" key="2">
    <source>
        <dbReference type="PROSITE" id="PS50235"/>
    </source>
</evidence>
<feature type="compositionally biased region" description="Basic and acidic residues" evidence="1">
    <location>
        <begin position="1"/>
        <end position="13"/>
    </location>
</feature>
<dbReference type="Pfam" id="PF00443">
    <property type="entry name" value="UCH"/>
    <property type="match status" value="1"/>
</dbReference>
<dbReference type="PANTHER" id="PTHR24006:SF842">
    <property type="entry name" value="UBIQUITIN CARBOXYL-TERMINAL HYDROLASE 40"/>
    <property type="match status" value="1"/>
</dbReference>
<gene>
    <name evidence="3" type="ORF">J1605_010872</name>
</gene>
<dbReference type="Proteomes" id="UP001159641">
    <property type="component" value="Unassembled WGS sequence"/>
</dbReference>
<feature type="domain" description="USP" evidence="2">
    <location>
        <begin position="125"/>
        <end position="290"/>
    </location>
</feature>
<dbReference type="GO" id="GO:0005634">
    <property type="term" value="C:nucleus"/>
    <property type="evidence" value="ECO:0007669"/>
    <property type="project" value="TreeGrafter"/>
</dbReference>
<name>A0AB34GQA6_ESCRO</name>
<accession>A0AB34GQA6</accession>
<comment type="caution">
    <text evidence="3">The sequence shown here is derived from an EMBL/GenBank/DDBJ whole genome shotgun (WGS) entry which is preliminary data.</text>
</comment>
<dbReference type="InterPro" id="IPR050164">
    <property type="entry name" value="Peptidase_C19"/>
</dbReference>
<dbReference type="GO" id="GO:0016579">
    <property type="term" value="P:protein deubiquitination"/>
    <property type="evidence" value="ECO:0007669"/>
    <property type="project" value="InterPro"/>
</dbReference>
<dbReference type="PROSITE" id="PS50235">
    <property type="entry name" value="USP_3"/>
    <property type="match status" value="1"/>
</dbReference>
<evidence type="ECO:0000313" key="3">
    <source>
        <dbReference type="EMBL" id="KAJ8781614.1"/>
    </source>
</evidence>
<feature type="region of interest" description="Disordered" evidence="1">
    <location>
        <begin position="1"/>
        <end position="30"/>
    </location>
</feature>
<dbReference type="PROSITE" id="PS00972">
    <property type="entry name" value="USP_1"/>
    <property type="match status" value="1"/>
</dbReference>
<dbReference type="SUPFAM" id="SSF54001">
    <property type="entry name" value="Cysteine proteinases"/>
    <property type="match status" value="1"/>
</dbReference>
<dbReference type="InterPro" id="IPR028889">
    <property type="entry name" value="USP"/>
</dbReference>
<dbReference type="InterPro" id="IPR018200">
    <property type="entry name" value="USP_CS"/>
</dbReference>
<proteinExistence type="predicted"/>
<dbReference type="Gene3D" id="3.90.70.10">
    <property type="entry name" value="Cysteine proteinases"/>
    <property type="match status" value="1"/>
</dbReference>
<evidence type="ECO:0000256" key="1">
    <source>
        <dbReference type="SAM" id="MobiDB-lite"/>
    </source>
</evidence>
<organism evidence="3 4">
    <name type="scientific">Eschrichtius robustus</name>
    <name type="common">California gray whale</name>
    <name type="synonym">Eschrichtius gibbosus</name>
    <dbReference type="NCBI Taxonomy" id="9764"/>
    <lineage>
        <taxon>Eukaryota</taxon>
        <taxon>Metazoa</taxon>
        <taxon>Chordata</taxon>
        <taxon>Craniata</taxon>
        <taxon>Vertebrata</taxon>
        <taxon>Euteleostomi</taxon>
        <taxon>Mammalia</taxon>
        <taxon>Eutheria</taxon>
        <taxon>Laurasiatheria</taxon>
        <taxon>Artiodactyla</taxon>
        <taxon>Whippomorpha</taxon>
        <taxon>Cetacea</taxon>
        <taxon>Mysticeti</taxon>
        <taxon>Eschrichtiidae</taxon>
        <taxon>Eschrichtius</taxon>
    </lineage>
</organism>
<reference evidence="3 4" key="1">
    <citation type="submission" date="2022-11" db="EMBL/GenBank/DDBJ databases">
        <title>Whole genome sequence of Eschrichtius robustus ER-17-0199.</title>
        <authorList>
            <person name="Bruniche-Olsen A."/>
            <person name="Black A.N."/>
            <person name="Fields C.J."/>
            <person name="Walden K."/>
            <person name="Dewoody J.A."/>
        </authorList>
    </citation>
    <scope>NUCLEOTIDE SEQUENCE [LARGE SCALE GENOMIC DNA]</scope>
    <source>
        <strain evidence="3">ER-17-0199</strain>
        <tissue evidence="3">Blubber</tissue>
    </source>
</reference>